<keyword evidence="1" id="KW-1133">Transmembrane helix</keyword>
<evidence type="ECO:0000313" key="3">
    <source>
        <dbReference type="Proteomes" id="UP001596547"/>
    </source>
</evidence>
<feature type="transmembrane region" description="Helical" evidence="1">
    <location>
        <begin position="97"/>
        <end position="121"/>
    </location>
</feature>
<feature type="transmembrane region" description="Helical" evidence="1">
    <location>
        <begin position="63"/>
        <end position="91"/>
    </location>
</feature>
<accession>A0ABD6AAZ5</accession>
<comment type="caution">
    <text evidence="2">The sequence shown here is derived from an EMBL/GenBank/DDBJ whole genome shotgun (WGS) entry which is preliminary data.</text>
</comment>
<gene>
    <name evidence="2" type="ORF">ACFQPE_11185</name>
</gene>
<keyword evidence="1" id="KW-0472">Membrane</keyword>
<sequence>MRRSSPIRRRESLTSRYRRPYRTYLRHRGIEFVAAVRARAVARSPLHYERDDMRRQYDWRRAVVAAVLTVGLLALAGRLALNGVLVALFALDVGDLALLNVTLTLATGGGFVLLAVARLIAAPPSEASSLERTFTHRRRVVTRFVGRNDR</sequence>
<dbReference type="EMBL" id="JBHTBF010000002">
    <property type="protein sequence ID" value="MFC7317345.1"/>
    <property type="molecule type" value="Genomic_DNA"/>
</dbReference>
<organism evidence="2 3">
    <name type="scientific">Halomarina halobia</name>
    <dbReference type="NCBI Taxonomy" id="3033386"/>
    <lineage>
        <taxon>Archaea</taxon>
        <taxon>Methanobacteriati</taxon>
        <taxon>Methanobacteriota</taxon>
        <taxon>Stenosarchaea group</taxon>
        <taxon>Halobacteria</taxon>
        <taxon>Halobacteriales</taxon>
        <taxon>Natronomonadaceae</taxon>
        <taxon>Halomarina</taxon>
    </lineage>
</organism>
<evidence type="ECO:0000313" key="2">
    <source>
        <dbReference type="EMBL" id="MFC7317345.1"/>
    </source>
</evidence>
<keyword evidence="1" id="KW-0812">Transmembrane</keyword>
<proteinExistence type="predicted"/>
<name>A0ABD6AAZ5_9EURY</name>
<reference evidence="2 3" key="1">
    <citation type="journal article" date="2019" name="Int. J. Syst. Evol. Microbiol.">
        <title>The Global Catalogue of Microorganisms (GCM) 10K type strain sequencing project: providing services to taxonomists for standard genome sequencing and annotation.</title>
        <authorList>
            <consortium name="The Broad Institute Genomics Platform"/>
            <consortium name="The Broad Institute Genome Sequencing Center for Infectious Disease"/>
            <person name="Wu L."/>
            <person name="Ma J."/>
        </authorList>
    </citation>
    <scope>NUCLEOTIDE SEQUENCE [LARGE SCALE GENOMIC DNA]</scope>
    <source>
        <strain evidence="2 3">PSR21</strain>
    </source>
</reference>
<dbReference type="AlphaFoldDB" id="A0ABD6AAZ5"/>
<dbReference type="GeneID" id="79315986"/>
<keyword evidence="3" id="KW-1185">Reference proteome</keyword>
<protein>
    <submittedName>
        <fullName evidence="2">Uncharacterized protein</fullName>
    </submittedName>
</protein>
<dbReference type="RefSeq" id="WP_276303407.1">
    <property type="nucleotide sequence ID" value="NZ_CP119992.1"/>
</dbReference>
<dbReference type="Proteomes" id="UP001596547">
    <property type="component" value="Unassembled WGS sequence"/>
</dbReference>
<evidence type="ECO:0000256" key="1">
    <source>
        <dbReference type="SAM" id="Phobius"/>
    </source>
</evidence>